<dbReference type="SUPFAM" id="SSF46894">
    <property type="entry name" value="C-terminal effector domain of the bipartite response regulators"/>
    <property type="match status" value="1"/>
</dbReference>
<dbReference type="CDD" id="cd06170">
    <property type="entry name" value="LuxR_C_like"/>
    <property type="match status" value="1"/>
</dbReference>
<dbReference type="InterPro" id="IPR016032">
    <property type="entry name" value="Sig_transdc_resp-reg_C-effctor"/>
</dbReference>
<evidence type="ECO:0000259" key="6">
    <source>
        <dbReference type="PROSITE" id="PS50110"/>
    </source>
</evidence>
<name>H1S249_9BURK</name>
<dbReference type="GO" id="GO:0003677">
    <property type="term" value="F:DNA binding"/>
    <property type="evidence" value="ECO:0007669"/>
    <property type="project" value="UniProtKB-KW"/>
</dbReference>
<dbReference type="GO" id="GO:0006355">
    <property type="term" value="P:regulation of DNA-templated transcription"/>
    <property type="evidence" value="ECO:0007669"/>
    <property type="project" value="InterPro"/>
</dbReference>
<dbReference type="InterPro" id="IPR011006">
    <property type="entry name" value="CheY-like_superfamily"/>
</dbReference>
<dbReference type="Gene3D" id="1.10.10.10">
    <property type="entry name" value="Winged helix-like DNA-binding domain superfamily/Winged helix DNA-binding domain"/>
    <property type="match status" value="1"/>
</dbReference>
<evidence type="ECO:0000256" key="1">
    <source>
        <dbReference type="ARBA" id="ARBA00023015"/>
    </source>
</evidence>
<evidence type="ECO:0000313" key="8">
    <source>
        <dbReference type="Proteomes" id="UP000005808"/>
    </source>
</evidence>
<dbReference type="RefSeq" id="WP_006157477.1">
    <property type="nucleotide sequence ID" value="NZ_AHJE01000019.1"/>
</dbReference>
<dbReference type="Proteomes" id="UP000005808">
    <property type="component" value="Unassembled WGS sequence"/>
</dbReference>
<dbReference type="PANTHER" id="PTHR44688:SF16">
    <property type="entry name" value="DNA-BINDING TRANSCRIPTIONAL ACTIVATOR DEVR_DOSR"/>
    <property type="match status" value="1"/>
</dbReference>
<evidence type="ECO:0000256" key="4">
    <source>
        <dbReference type="PROSITE-ProRule" id="PRU00169"/>
    </source>
</evidence>
<dbReference type="PANTHER" id="PTHR44688">
    <property type="entry name" value="DNA-BINDING TRANSCRIPTIONAL ACTIVATOR DEVR_DOSR"/>
    <property type="match status" value="1"/>
</dbReference>
<dbReference type="PROSITE" id="PS50043">
    <property type="entry name" value="HTH_LUXR_2"/>
    <property type="match status" value="1"/>
</dbReference>
<evidence type="ECO:0000256" key="3">
    <source>
        <dbReference type="ARBA" id="ARBA00023163"/>
    </source>
</evidence>
<dbReference type="AlphaFoldDB" id="H1S249"/>
<dbReference type="Gene3D" id="3.40.50.2300">
    <property type="match status" value="1"/>
</dbReference>
<evidence type="ECO:0000313" key="7">
    <source>
        <dbReference type="EMBL" id="EHP43415.1"/>
    </source>
</evidence>
<organism evidence="7 8">
    <name type="scientific">Cupriavidus basilensis OR16</name>
    <dbReference type="NCBI Taxonomy" id="1127483"/>
    <lineage>
        <taxon>Bacteria</taxon>
        <taxon>Pseudomonadati</taxon>
        <taxon>Pseudomonadota</taxon>
        <taxon>Betaproteobacteria</taxon>
        <taxon>Burkholderiales</taxon>
        <taxon>Burkholderiaceae</taxon>
        <taxon>Cupriavidus</taxon>
    </lineage>
</organism>
<dbReference type="SMART" id="SM00448">
    <property type="entry name" value="REC"/>
    <property type="match status" value="1"/>
</dbReference>
<feature type="modified residue" description="4-aspartylphosphate" evidence="4">
    <location>
        <position position="56"/>
    </location>
</feature>
<sequence>MDSVNEFVCVVDDDSRVREALTSLLHAHGKSVRSFNSGQEFLEETQWDTVACLILDMRMPGMSGLEVQERVINNSHASIVFITGRNDVPSTVLAMKSGAVDFLTKPVSEDALLRAVDTAIATTRAQRREAAEAAALRALYETLTPREQEILPLLVGGMLNKQAADVLGITEYTVQVHRGHIMKKMQARSFATLVRQASRLELETHQPARGG</sequence>
<dbReference type="Pfam" id="PF00196">
    <property type="entry name" value="GerE"/>
    <property type="match status" value="1"/>
</dbReference>
<dbReference type="SUPFAM" id="SSF52172">
    <property type="entry name" value="CheY-like"/>
    <property type="match status" value="1"/>
</dbReference>
<keyword evidence="4" id="KW-0597">Phosphoprotein</keyword>
<dbReference type="PATRIC" id="fig|1127483.3.peg.1758"/>
<protein>
    <submittedName>
        <fullName evidence="7">Putative NodW-like nodulation protein transcriptional regulator</fullName>
    </submittedName>
</protein>
<reference evidence="7 8" key="1">
    <citation type="journal article" date="2012" name="J. Bacteriol.">
        <title>De Novo Genome Project of Cupriavidus basilensis OR16.</title>
        <authorList>
            <person name="Cserhati M."/>
            <person name="Kriszt B."/>
            <person name="Szoboszlay S."/>
            <person name="Toth A."/>
            <person name="Szabo I."/>
            <person name="Tancsics A."/>
            <person name="Nagy I."/>
            <person name="Horvath B."/>
            <person name="Nagy I."/>
            <person name="Kukolya J."/>
        </authorList>
    </citation>
    <scope>NUCLEOTIDE SEQUENCE [LARGE SCALE GENOMIC DNA]</scope>
    <source>
        <strain evidence="7 8">OR16</strain>
    </source>
</reference>
<dbReference type="InterPro" id="IPR001789">
    <property type="entry name" value="Sig_transdc_resp-reg_receiver"/>
</dbReference>
<dbReference type="PRINTS" id="PR00038">
    <property type="entry name" value="HTHLUXR"/>
</dbReference>
<feature type="domain" description="Response regulatory" evidence="6">
    <location>
        <begin position="7"/>
        <end position="120"/>
    </location>
</feature>
<evidence type="ECO:0000256" key="2">
    <source>
        <dbReference type="ARBA" id="ARBA00023125"/>
    </source>
</evidence>
<dbReference type="InterPro" id="IPR036388">
    <property type="entry name" value="WH-like_DNA-bd_sf"/>
</dbReference>
<proteinExistence type="predicted"/>
<dbReference type="SMART" id="SM00421">
    <property type="entry name" value="HTH_LUXR"/>
    <property type="match status" value="1"/>
</dbReference>
<gene>
    <name evidence="7" type="ORF">OR16_08787</name>
</gene>
<feature type="domain" description="HTH luxR-type" evidence="5">
    <location>
        <begin position="136"/>
        <end position="201"/>
    </location>
</feature>
<keyword evidence="1" id="KW-0805">Transcription regulation</keyword>
<accession>H1S249</accession>
<comment type="caution">
    <text evidence="7">The sequence shown here is derived from an EMBL/GenBank/DDBJ whole genome shotgun (WGS) entry which is preliminary data.</text>
</comment>
<keyword evidence="3" id="KW-0804">Transcription</keyword>
<dbReference type="EMBL" id="AHJE01000019">
    <property type="protein sequence ID" value="EHP43415.1"/>
    <property type="molecule type" value="Genomic_DNA"/>
</dbReference>
<dbReference type="InterPro" id="IPR000792">
    <property type="entry name" value="Tscrpt_reg_LuxR_C"/>
</dbReference>
<dbReference type="OrthoDB" id="9802186at2"/>
<evidence type="ECO:0000259" key="5">
    <source>
        <dbReference type="PROSITE" id="PS50043"/>
    </source>
</evidence>
<keyword evidence="2" id="KW-0238">DNA-binding</keyword>
<dbReference type="PROSITE" id="PS50110">
    <property type="entry name" value="RESPONSE_REGULATORY"/>
    <property type="match status" value="1"/>
</dbReference>
<dbReference type="Pfam" id="PF00072">
    <property type="entry name" value="Response_reg"/>
    <property type="match status" value="1"/>
</dbReference>
<dbReference type="GO" id="GO:0000160">
    <property type="term" value="P:phosphorelay signal transduction system"/>
    <property type="evidence" value="ECO:0007669"/>
    <property type="project" value="InterPro"/>
</dbReference>